<dbReference type="PANTHER" id="PTHR35497">
    <property type="entry name" value="ACYL-UDP-N-ACETYLGLUCOSAMINE O-ACYLTRANSFERASE"/>
    <property type="match status" value="1"/>
</dbReference>
<feature type="compositionally biased region" description="Basic and acidic residues" evidence="1">
    <location>
        <begin position="422"/>
        <end position="433"/>
    </location>
</feature>
<evidence type="ECO:0000313" key="4">
    <source>
        <dbReference type="Proteomes" id="UP000655225"/>
    </source>
</evidence>
<dbReference type="AlphaFoldDB" id="A0A834ZVA6"/>
<feature type="region of interest" description="Disordered" evidence="1">
    <location>
        <begin position="405"/>
        <end position="434"/>
    </location>
</feature>
<gene>
    <name evidence="3" type="ORF">HHK36_005356</name>
</gene>
<evidence type="ECO:0000259" key="2">
    <source>
        <dbReference type="PROSITE" id="PS00028"/>
    </source>
</evidence>
<dbReference type="EMBL" id="JABCRI010000003">
    <property type="protein sequence ID" value="KAF8409282.1"/>
    <property type="molecule type" value="Genomic_DNA"/>
</dbReference>
<dbReference type="OrthoDB" id="1876367at2759"/>
<feature type="region of interest" description="Disordered" evidence="1">
    <location>
        <begin position="266"/>
        <end position="304"/>
    </location>
</feature>
<proteinExistence type="predicted"/>
<comment type="caution">
    <text evidence="3">The sequence shown here is derived from an EMBL/GenBank/DDBJ whole genome shotgun (WGS) entry which is preliminary data.</text>
</comment>
<dbReference type="PANTHER" id="PTHR35497:SF1">
    <property type="entry name" value="ACYL-UDP-N-ACETYLGLUCOSAMINE O-ACYLTRANSFERASE"/>
    <property type="match status" value="1"/>
</dbReference>
<feature type="compositionally biased region" description="Polar residues" evidence="1">
    <location>
        <begin position="289"/>
        <end position="304"/>
    </location>
</feature>
<evidence type="ECO:0000256" key="1">
    <source>
        <dbReference type="SAM" id="MobiDB-lite"/>
    </source>
</evidence>
<sequence length="601" mass="67221">MAGRKELGLPKTSSCSLREQAARITLRNVRSQGHTYVELREDGKRLIFFCTLCLAPCYSDSVLSDHLKGHLHTSRYATAKVTLLGPNPWPFNDGILFFHEPESPEKDKLSAFSNSSQDRFLNSNSNDHNLAIVDHGNISNSESDVYVSQNLGCVLSSHDKNLNANGRNDNLVIPGVVLKDKISDLQVRFIGFGEIAVRIREIDETSNRICRIWCAWLGEKDLSDGNEVMEPEYDFAVVIFSYNYELGRSGVLDDVRSLLPSSPCAEIDNGEGTSKKRKKSFSDPEDISESLSDQYGSSGEDSLASTPVSRLQLDRIDDQLQHARFISSKTIRRELRQQQRVASERMCDVCQHKMLPGKDVAALLNMKTGKLACSSRNVNGAFHVFHTSCLIHWILLHEFQIRTNQPSSPKMTPRPGRKCRAKSSEMQKADGRRATRPQTSVFCPECQGTGINIEGDQLEKPSVPLSEVRINKETRDEMPLDLHDQGMKEALCLLKFHLISVSGIPCRRRSPQQKKGLAEFCTKLCSTCEMRANGRLPSCPVGLVLKLLGKDSIKRTEESNLKCWSFVNKAVINDEKPPQKLYIMKGFGVSSQLGFVVTAKL</sequence>
<keyword evidence="4" id="KW-1185">Reference proteome</keyword>
<dbReference type="InterPro" id="IPR013087">
    <property type="entry name" value="Znf_C2H2_type"/>
</dbReference>
<evidence type="ECO:0000313" key="3">
    <source>
        <dbReference type="EMBL" id="KAF8409282.1"/>
    </source>
</evidence>
<name>A0A834ZVA6_TETSI</name>
<organism evidence="3 4">
    <name type="scientific">Tetracentron sinense</name>
    <name type="common">Spur-leaf</name>
    <dbReference type="NCBI Taxonomy" id="13715"/>
    <lineage>
        <taxon>Eukaryota</taxon>
        <taxon>Viridiplantae</taxon>
        <taxon>Streptophyta</taxon>
        <taxon>Embryophyta</taxon>
        <taxon>Tracheophyta</taxon>
        <taxon>Spermatophyta</taxon>
        <taxon>Magnoliopsida</taxon>
        <taxon>Trochodendrales</taxon>
        <taxon>Trochodendraceae</taxon>
        <taxon>Tetracentron</taxon>
    </lineage>
</organism>
<accession>A0A834ZVA6</accession>
<feature type="domain" description="C2H2-type" evidence="2">
    <location>
        <begin position="50"/>
        <end position="72"/>
    </location>
</feature>
<dbReference type="Proteomes" id="UP000655225">
    <property type="component" value="Unassembled WGS sequence"/>
</dbReference>
<dbReference type="PROSITE" id="PS00028">
    <property type="entry name" value="ZINC_FINGER_C2H2_1"/>
    <property type="match status" value="1"/>
</dbReference>
<protein>
    <recommendedName>
        <fullName evidence="2">C2H2-type domain-containing protein</fullName>
    </recommendedName>
</protein>
<dbReference type="OMA" id="LCNQYDS"/>
<reference evidence="3 4" key="1">
    <citation type="submission" date="2020-04" db="EMBL/GenBank/DDBJ databases">
        <title>Plant Genome Project.</title>
        <authorList>
            <person name="Zhang R.-G."/>
        </authorList>
    </citation>
    <scope>NUCLEOTIDE SEQUENCE [LARGE SCALE GENOMIC DNA]</scope>
    <source>
        <strain evidence="3">YNK0</strain>
        <tissue evidence="3">Leaf</tissue>
    </source>
</reference>